<evidence type="ECO:0000313" key="2">
    <source>
        <dbReference type="Proteomes" id="UP000287651"/>
    </source>
</evidence>
<dbReference type="EMBL" id="AMZH03003140">
    <property type="protein sequence ID" value="RRT73273.1"/>
    <property type="molecule type" value="Genomic_DNA"/>
</dbReference>
<gene>
    <name evidence="1" type="ORF">B296_00026753</name>
</gene>
<comment type="caution">
    <text evidence="1">The sequence shown here is derived from an EMBL/GenBank/DDBJ whole genome shotgun (WGS) entry which is preliminary data.</text>
</comment>
<name>A0A427AAM8_ENSVE</name>
<accession>A0A427AAM8</accession>
<evidence type="ECO:0000313" key="1">
    <source>
        <dbReference type="EMBL" id="RRT73273.1"/>
    </source>
</evidence>
<dbReference type="AlphaFoldDB" id="A0A427AAM8"/>
<protein>
    <submittedName>
        <fullName evidence="1">Uncharacterized protein</fullName>
    </submittedName>
</protein>
<dbReference type="Proteomes" id="UP000287651">
    <property type="component" value="Unassembled WGS sequence"/>
</dbReference>
<organism evidence="1 2">
    <name type="scientific">Ensete ventricosum</name>
    <name type="common">Abyssinian banana</name>
    <name type="synonym">Musa ensete</name>
    <dbReference type="NCBI Taxonomy" id="4639"/>
    <lineage>
        <taxon>Eukaryota</taxon>
        <taxon>Viridiplantae</taxon>
        <taxon>Streptophyta</taxon>
        <taxon>Embryophyta</taxon>
        <taxon>Tracheophyta</taxon>
        <taxon>Spermatophyta</taxon>
        <taxon>Magnoliopsida</taxon>
        <taxon>Liliopsida</taxon>
        <taxon>Zingiberales</taxon>
        <taxon>Musaceae</taxon>
        <taxon>Ensete</taxon>
    </lineage>
</organism>
<reference evidence="1 2" key="1">
    <citation type="journal article" date="2014" name="Agronomy (Basel)">
        <title>A Draft Genome Sequence for Ensete ventricosum, the Drought-Tolerant Tree Against Hunger.</title>
        <authorList>
            <person name="Harrison J."/>
            <person name="Moore K.A."/>
            <person name="Paszkiewicz K."/>
            <person name="Jones T."/>
            <person name="Grant M."/>
            <person name="Ambacheew D."/>
            <person name="Muzemil S."/>
            <person name="Studholme D.J."/>
        </authorList>
    </citation>
    <scope>NUCLEOTIDE SEQUENCE [LARGE SCALE GENOMIC DNA]</scope>
</reference>
<sequence length="196" mass="22545">MREVEFRSVFRSPSRKLKMLAIPNILVHGKSYEYGFAKKHDVHKHCAKSQVESNGMHGFTKKRDGHKLYTKLSFDRFFVHRLFDSKYKPFPTYYPMGSHPSMVSRKNTKVINFVQSHARSRVSIDFSCTVSKFKIQAIPIVLTHGNSYEHVSRKNVTFINFSQSRVRSGVSIGLSCTVSEIQNDGHSQPISLYEVI</sequence>
<proteinExistence type="predicted"/>